<comment type="cofactor">
    <cofactor evidence="1 7">
        <name>heme</name>
        <dbReference type="ChEBI" id="CHEBI:30413"/>
    </cofactor>
</comment>
<dbReference type="InterPro" id="IPR017972">
    <property type="entry name" value="Cyt_P450_CS"/>
</dbReference>
<evidence type="ECO:0000313" key="9">
    <source>
        <dbReference type="EMBL" id="KAK4125691.1"/>
    </source>
</evidence>
<keyword evidence="10" id="KW-1185">Reference proteome</keyword>
<keyword evidence="5 8" id="KW-0560">Oxidoreductase</keyword>
<dbReference type="GeneID" id="87827190"/>
<dbReference type="SUPFAM" id="SSF48264">
    <property type="entry name" value="Cytochrome P450"/>
    <property type="match status" value="1"/>
</dbReference>
<dbReference type="InterPro" id="IPR050121">
    <property type="entry name" value="Cytochrome_P450_monoxygenase"/>
</dbReference>
<dbReference type="Gene3D" id="1.10.630.10">
    <property type="entry name" value="Cytochrome P450"/>
    <property type="match status" value="1"/>
</dbReference>
<dbReference type="InterPro" id="IPR036396">
    <property type="entry name" value="Cyt_P450_sf"/>
</dbReference>
<dbReference type="CDD" id="cd11059">
    <property type="entry name" value="CYP_fungal"/>
    <property type="match status" value="1"/>
</dbReference>
<evidence type="ECO:0000256" key="3">
    <source>
        <dbReference type="ARBA" id="ARBA00022617"/>
    </source>
</evidence>
<evidence type="ECO:0000256" key="8">
    <source>
        <dbReference type="RuleBase" id="RU000461"/>
    </source>
</evidence>
<keyword evidence="4 7" id="KW-0479">Metal-binding</keyword>
<evidence type="ECO:0000256" key="1">
    <source>
        <dbReference type="ARBA" id="ARBA00001971"/>
    </source>
</evidence>
<dbReference type="PRINTS" id="PR00385">
    <property type="entry name" value="P450"/>
</dbReference>
<dbReference type="InterPro" id="IPR001128">
    <property type="entry name" value="Cyt_P450"/>
</dbReference>
<evidence type="ECO:0000256" key="5">
    <source>
        <dbReference type="ARBA" id="ARBA00023002"/>
    </source>
</evidence>
<comment type="similarity">
    <text evidence="2 8">Belongs to the cytochrome P450 family.</text>
</comment>
<keyword evidence="8" id="KW-0503">Monooxygenase</keyword>
<protein>
    <submittedName>
        <fullName evidence="9">Cytochrome P450</fullName>
    </submittedName>
</protein>
<evidence type="ECO:0000313" key="10">
    <source>
        <dbReference type="Proteomes" id="UP001302602"/>
    </source>
</evidence>
<dbReference type="GO" id="GO:0005506">
    <property type="term" value="F:iron ion binding"/>
    <property type="evidence" value="ECO:0007669"/>
    <property type="project" value="InterPro"/>
</dbReference>
<dbReference type="GO" id="GO:0004497">
    <property type="term" value="F:monooxygenase activity"/>
    <property type="evidence" value="ECO:0007669"/>
    <property type="project" value="UniProtKB-KW"/>
</dbReference>
<organism evidence="9 10">
    <name type="scientific">Parathielavia appendiculata</name>
    <dbReference type="NCBI Taxonomy" id="2587402"/>
    <lineage>
        <taxon>Eukaryota</taxon>
        <taxon>Fungi</taxon>
        <taxon>Dikarya</taxon>
        <taxon>Ascomycota</taxon>
        <taxon>Pezizomycotina</taxon>
        <taxon>Sordariomycetes</taxon>
        <taxon>Sordariomycetidae</taxon>
        <taxon>Sordariales</taxon>
        <taxon>Chaetomiaceae</taxon>
        <taxon>Parathielavia</taxon>
    </lineage>
</organism>
<dbReference type="GO" id="GO:0020037">
    <property type="term" value="F:heme binding"/>
    <property type="evidence" value="ECO:0007669"/>
    <property type="project" value="InterPro"/>
</dbReference>
<dbReference type="Pfam" id="PF00067">
    <property type="entry name" value="p450"/>
    <property type="match status" value="1"/>
</dbReference>
<dbReference type="RefSeq" id="XP_062649462.1">
    <property type="nucleotide sequence ID" value="XM_062790420.1"/>
</dbReference>
<gene>
    <name evidence="9" type="ORF">N657DRAFT_613755</name>
</gene>
<name>A0AAN6Z574_9PEZI</name>
<evidence type="ECO:0000256" key="6">
    <source>
        <dbReference type="ARBA" id="ARBA00023004"/>
    </source>
</evidence>
<dbReference type="EMBL" id="MU853225">
    <property type="protein sequence ID" value="KAK4125691.1"/>
    <property type="molecule type" value="Genomic_DNA"/>
</dbReference>
<dbReference type="Proteomes" id="UP001302602">
    <property type="component" value="Unassembled WGS sequence"/>
</dbReference>
<feature type="binding site" description="axial binding residue" evidence="7">
    <location>
        <position position="429"/>
    </location>
    <ligand>
        <name>heme</name>
        <dbReference type="ChEBI" id="CHEBI:30413"/>
    </ligand>
    <ligandPart>
        <name>Fe</name>
        <dbReference type="ChEBI" id="CHEBI:18248"/>
    </ligandPart>
</feature>
<evidence type="ECO:0000256" key="4">
    <source>
        <dbReference type="ARBA" id="ARBA00022723"/>
    </source>
</evidence>
<sequence length="484" mass="53961">MLVSIALACGLVVAVSIVTTLVSGLGSPLAKVPGPWYSRFTHLILKYETIRGRKVFYVHNLHLKYGPIVRITPTEVAIADVGCFAQIHKISSGFYKSPWYDTVTPNRQPGVFAMRDPHQHSARRRLFAQPFSNSALQKNWAAEIRSRVETAVSKIRQDASNGDADVFRWWTLMATDLITHLCFGESFRMLEQGKQSPYIDSIQSWLLMMVLRAELYPVYVLARLMPSERIQRVVRADEVVAKHGSRAVDNMRNASGNAQNLFGQALAMANNQDKATITESDVRDEATNLIVAGSDTTAVTLTYLVWAVLKRPELQRELEEEVAGLSPDLSFDELSHALLLNSVIEETLRLYGAAPGALPRSVPPGGVDMLGHFLPGGTVASTQAYTIHRDPNIFPNPLEFDGYRFIKPDLMTPVQKTAFHPFGAGSRVCLGIHLAYLEMRLAVALFFRECRGIRISDVMTDEMMKEDDRFIIAPRGHCLKVTFG</sequence>
<comment type="caution">
    <text evidence="9">The sequence shown here is derived from an EMBL/GenBank/DDBJ whole genome shotgun (WGS) entry which is preliminary data.</text>
</comment>
<dbReference type="AlphaFoldDB" id="A0AAN6Z574"/>
<evidence type="ECO:0000256" key="7">
    <source>
        <dbReference type="PIRSR" id="PIRSR602401-1"/>
    </source>
</evidence>
<keyword evidence="3 7" id="KW-0349">Heme</keyword>
<dbReference type="InterPro" id="IPR002401">
    <property type="entry name" value="Cyt_P450_E_grp-I"/>
</dbReference>
<reference evidence="9" key="1">
    <citation type="journal article" date="2023" name="Mol. Phylogenet. Evol.">
        <title>Genome-scale phylogeny and comparative genomics of the fungal order Sordariales.</title>
        <authorList>
            <person name="Hensen N."/>
            <person name="Bonometti L."/>
            <person name="Westerberg I."/>
            <person name="Brannstrom I.O."/>
            <person name="Guillou S."/>
            <person name="Cros-Aarteil S."/>
            <person name="Calhoun S."/>
            <person name="Haridas S."/>
            <person name="Kuo A."/>
            <person name="Mondo S."/>
            <person name="Pangilinan J."/>
            <person name="Riley R."/>
            <person name="LaButti K."/>
            <person name="Andreopoulos B."/>
            <person name="Lipzen A."/>
            <person name="Chen C."/>
            <person name="Yan M."/>
            <person name="Daum C."/>
            <person name="Ng V."/>
            <person name="Clum A."/>
            <person name="Steindorff A."/>
            <person name="Ohm R.A."/>
            <person name="Martin F."/>
            <person name="Silar P."/>
            <person name="Natvig D.O."/>
            <person name="Lalanne C."/>
            <person name="Gautier V."/>
            <person name="Ament-Velasquez S.L."/>
            <person name="Kruys A."/>
            <person name="Hutchinson M.I."/>
            <person name="Powell A.J."/>
            <person name="Barry K."/>
            <person name="Miller A.N."/>
            <person name="Grigoriev I.V."/>
            <person name="Debuchy R."/>
            <person name="Gladieux P."/>
            <person name="Hiltunen Thoren M."/>
            <person name="Johannesson H."/>
        </authorList>
    </citation>
    <scope>NUCLEOTIDE SEQUENCE</scope>
    <source>
        <strain evidence="9">CBS 731.68</strain>
    </source>
</reference>
<dbReference type="PRINTS" id="PR00463">
    <property type="entry name" value="EP450I"/>
</dbReference>
<dbReference type="PANTHER" id="PTHR24305:SF96">
    <property type="entry name" value="CYTOCHROME P450 MONOOXYGENASE STCB-RELATED"/>
    <property type="match status" value="1"/>
</dbReference>
<accession>A0AAN6Z574</accession>
<evidence type="ECO:0000256" key="2">
    <source>
        <dbReference type="ARBA" id="ARBA00010617"/>
    </source>
</evidence>
<keyword evidence="6 7" id="KW-0408">Iron</keyword>
<proteinExistence type="inferred from homology"/>
<reference evidence="9" key="2">
    <citation type="submission" date="2023-05" db="EMBL/GenBank/DDBJ databases">
        <authorList>
            <consortium name="Lawrence Berkeley National Laboratory"/>
            <person name="Steindorff A."/>
            <person name="Hensen N."/>
            <person name="Bonometti L."/>
            <person name="Westerberg I."/>
            <person name="Brannstrom I.O."/>
            <person name="Guillou S."/>
            <person name="Cros-Aarteil S."/>
            <person name="Calhoun S."/>
            <person name="Haridas S."/>
            <person name="Kuo A."/>
            <person name="Mondo S."/>
            <person name="Pangilinan J."/>
            <person name="Riley R."/>
            <person name="Labutti K."/>
            <person name="Andreopoulos B."/>
            <person name="Lipzen A."/>
            <person name="Chen C."/>
            <person name="Yanf M."/>
            <person name="Daum C."/>
            <person name="Ng V."/>
            <person name="Clum A."/>
            <person name="Ohm R."/>
            <person name="Martin F."/>
            <person name="Silar P."/>
            <person name="Natvig D."/>
            <person name="Lalanne C."/>
            <person name="Gautier V."/>
            <person name="Ament-Velasquez S.L."/>
            <person name="Kruys A."/>
            <person name="Hutchinson M.I."/>
            <person name="Powell A.J."/>
            <person name="Barry K."/>
            <person name="Miller A.N."/>
            <person name="Grigoriev I.V."/>
            <person name="Debuchy R."/>
            <person name="Gladieux P."/>
            <person name="Thoren M.H."/>
            <person name="Johannesson H."/>
        </authorList>
    </citation>
    <scope>NUCLEOTIDE SEQUENCE</scope>
    <source>
        <strain evidence="9">CBS 731.68</strain>
    </source>
</reference>
<dbReference type="PANTHER" id="PTHR24305">
    <property type="entry name" value="CYTOCHROME P450"/>
    <property type="match status" value="1"/>
</dbReference>
<dbReference type="GO" id="GO:0016705">
    <property type="term" value="F:oxidoreductase activity, acting on paired donors, with incorporation or reduction of molecular oxygen"/>
    <property type="evidence" value="ECO:0007669"/>
    <property type="project" value="InterPro"/>
</dbReference>
<dbReference type="PROSITE" id="PS00086">
    <property type="entry name" value="CYTOCHROME_P450"/>
    <property type="match status" value="1"/>
</dbReference>